<keyword evidence="1" id="KW-0175">Coiled coil</keyword>
<reference evidence="5" key="1">
    <citation type="submission" date="2017-02" db="UniProtKB">
        <authorList>
            <consortium name="WormBaseParasite"/>
        </authorList>
    </citation>
    <scope>IDENTIFICATION</scope>
</reference>
<dbReference type="WBParaSite" id="EVEC_0000953601-mRNA-1">
    <property type="protein sequence ID" value="EVEC_0000953601-mRNA-1"/>
    <property type="gene ID" value="EVEC_0000953601"/>
</dbReference>
<keyword evidence="4" id="KW-1185">Reference proteome</keyword>
<evidence type="ECO:0000256" key="1">
    <source>
        <dbReference type="SAM" id="Coils"/>
    </source>
</evidence>
<organism evidence="5">
    <name type="scientific">Enterobius vermicularis</name>
    <name type="common">Human pinworm</name>
    <dbReference type="NCBI Taxonomy" id="51028"/>
    <lineage>
        <taxon>Eukaryota</taxon>
        <taxon>Metazoa</taxon>
        <taxon>Ecdysozoa</taxon>
        <taxon>Nematoda</taxon>
        <taxon>Chromadorea</taxon>
        <taxon>Rhabditida</taxon>
        <taxon>Spirurina</taxon>
        <taxon>Oxyuridomorpha</taxon>
        <taxon>Oxyuroidea</taxon>
        <taxon>Oxyuridae</taxon>
        <taxon>Enterobius</taxon>
    </lineage>
</organism>
<feature type="coiled-coil region" evidence="1">
    <location>
        <begin position="293"/>
        <end position="320"/>
    </location>
</feature>
<dbReference type="GO" id="GO:0098978">
    <property type="term" value="C:glutamatergic synapse"/>
    <property type="evidence" value="ECO:0007669"/>
    <property type="project" value="TreeGrafter"/>
</dbReference>
<dbReference type="InterPro" id="IPR026204">
    <property type="entry name" value="GRIPAP1"/>
</dbReference>
<dbReference type="GO" id="GO:0099152">
    <property type="term" value="P:regulation of neurotransmitter receptor transport, endosome to postsynaptic membrane"/>
    <property type="evidence" value="ECO:0007669"/>
    <property type="project" value="TreeGrafter"/>
</dbReference>
<feature type="coiled-coil region" evidence="1">
    <location>
        <begin position="147"/>
        <end position="238"/>
    </location>
</feature>
<dbReference type="EMBL" id="UXUI01009711">
    <property type="protein sequence ID" value="VDD94195.1"/>
    <property type="molecule type" value="Genomic_DNA"/>
</dbReference>
<dbReference type="OrthoDB" id="6269447at2759"/>
<keyword evidence="2" id="KW-0472">Membrane</keyword>
<evidence type="ECO:0000313" key="4">
    <source>
        <dbReference type="Proteomes" id="UP000274131"/>
    </source>
</evidence>
<evidence type="ECO:0000313" key="3">
    <source>
        <dbReference type="EMBL" id="VDD94195.1"/>
    </source>
</evidence>
<name>A0A0N4VFL1_ENTVE</name>
<dbReference type="PANTHER" id="PTHR18978:SF1">
    <property type="entry name" value="GRIP1-ASSOCIATED PROTEIN 1"/>
    <property type="match status" value="1"/>
</dbReference>
<evidence type="ECO:0000256" key="2">
    <source>
        <dbReference type="SAM" id="Phobius"/>
    </source>
</evidence>
<dbReference type="AlphaFoldDB" id="A0A0N4VFL1"/>
<dbReference type="GO" id="GO:0099158">
    <property type="term" value="P:regulation of recycling endosome localization within postsynapse"/>
    <property type="evidence" value="ECO:0007669"/>
    <property type="project" value="TreeGrafter"/>
</dbReference>
<dbReference type="Proteomes" id="UP000274131">
    <property type="component" value="Unassembled WGS sequence"/>
</dbReference>
<protein>
    <submittedName>
        <fullName evidence="5">HOOK domain-containing protein</fullName>
    </submittedName>
</protein>
<dbReference type="PANTHER" id="PTHR18978">
    <property type="entry name" value="GRIP-1 ASSOCIATED PROTEIN 1"/>
    <property type="match status" value="1"/>
</dbReference>
<accession>A0A0N4VFL1</accession>
<dbReference type="STRING" id="51028.A0A0N4VFL1"/>
<dbReference type="GO" id="GO:1905244">
    <property type="term" value="P:regulation of modification of synaptic structure"/>
    <property type="evidence" value="ECO:0007669"/>
    <property type="project" value="TreeGrafter"/>
</dbReference>
<feature type="coiled-coil region" evidence="1">
    <location>
        <begin position="25"/>
        <end position="52"/>
    </location>
</feature>
<proteinExistence type="predicted"/>
<dbReference type="GO" id="GO:0098998">
    <property type="term" value="C:extrinsic component of postsynaptic early endosome membrane"/>
    <property type="evidence" value="ECO:0007669"/>
    <property type="project" value="TreeGrafter"/>
</dbReference>
<dbReference type="GO" id="GO:0098887">
    <property type="term" value="P:neurotransmitter receptor transport, endosome to postsynaptic membrane"/>
    <property type="evidence" value="ECO:0007669"/>
    <property type="project" value="TreeGrafter"/>
</dbReference>
<feature type="transmembrane region" description="Helical" evidence="2">
    <location>
        <begin position="122"/>
        <end position="143"/>
    </location>
</feature>
<dbReference type="GO" id="GO:0098837">
    <property type="term" value="C:postsynaptic recycling endosome"/>
    <property type="evidence" value="ECO:0007669"/>
    <property type="project" value="TreeGrafter"/>
</dbReference>
<gene>
    <name evidence="3" type="ORF">EVEC_LOCUS8946</name>
</gene>
<evidence type="ECO:0000313" key="5">
    <source>
        <dbReference type="WBParaSite" id="EVEC_0000953601-mRNA-1"/>
    </source>
</evidence>
<keyword evidence="2" id="KW-1133">Transmembrane helix</keyword>
<sequence length="327" mass="37762">MQSDEGEESGPVCMESGTALSTDEFNRLQQQLIELRNQNYELIEKNKQLQSQNSKSNETFRFATKFIGRKAEKQTGLGKWEEEVNALRAKLTTQEDEFRLQQSTLLAELNKVSFKSSSKTKVFFFFLLFFSFTGVVFYSKFFYSSMVKELRRQVQQEKKRADQAERQLEDALVFTIFLQTFDGDESSCSASVLESDNVELIGRLAQLQKKHSETIDRLNMLEEENTLLRKEVSEKSEVIAEWIRNRPSGDSHTPSSPSCSSEVLALIASGLRIRRMFDIVRIDDSAAGIRDMNRKLQRMLEETLSKNLNLQKDIQRLLETNKNEMVK</sequence>
<keyword evidence="2" id="KW-0812">Transmembrane</keyword>
<reference evidence="3 4" key="2">
    <citation type="submission" date="2018-10" db="EMBL/GenBank/DDBJ databases">
        <authorList>
            <consortium name="Pathogen Informatics"/>
        </authorList>
    </citation>
    <scope>NUCLEOTIDE SEQUENCE [LARGE SCALE GENOMIC DNA]</scope>
</reference>